<dbReference type="Proteomes" id="UP000184292">
    <property type="component" value="Unassembled WGS sequence"/>
</dbReference>
<dbReference type="InterPro" id="IPR036328">
    <property type="entry name" value="MliC_sf"/>
</dbReference>
<keyword evidence="2" id="KW-0472">Membrane</keyword>
<dbReference type="Gene3D" id="2.40.128.200">
    <property type="match status" value="1"/>
</dbReference>
<dbReference type="SUPFAM" id="SSF141488">
    <property type="entry name" value="YdhA-like"/>
    <property type="match status" value="1"/>
</dbReference>
<feature type="chain" id="PRO_5012454929" evidence="5">
    <location>
        <begin position="19"/>
        <end position="109"/>
    </location>
</feature>
<dbReference type="InterPro" id="IPR018660">
    <property type="entry name" value="MliC"/>
</dbReference>
<organism evidence="7 8">
    <name type="scientific">Wenxinia saemankumensis</name>
    <dbReference type="NCBI Taxonomy" id="1447782"/>
    <lineage>
        <taxon>Bacteria</taxon>
        <taxon>Pseudomonadati</taxon>
        <taxon>Pseudomonadota</taxon>
        <taxon>Alphaproteobacteria</taxon>
        <taxon>Rhodobacterales</taxon>
        <taxon>Roseobacteraceae</taxon>
        <taxon>Wenxinia</taxon>
    </lineage>
</organism>
<name>A0A1M6D2N0_9RHOB</name>
<proteinExistence type="predicted"/>
<dbReference type="Pfam" id="PF09864">
    <property type="entry name" value="MliC"/>
    <property type="match status" value="1"/>
</dbReference>
<keyword evidence="3" id="KW-0564">Palmitate</keyword>
<evidence type="ECO:0000256" key="3">
    <source>
        <dbReference type="ARBA" id="ARBA00023139"/>
    </source>
</evidence>
<dbReference type="RefSeq" id="WP_083601210.1">
    <property type="nucleotide sequence ID" value="NZ_FQYO01000002.1"/>
</dbReference>
<feature type="domain" description="C-type lysozyme inhibitor" evidence="6">
    <location>
        <begin position="25"/>
        <end position="95"/>
    </location>
</feature>
<gene>
    <name evidence="7" type="ORF">SAMN05444417_1485</name>
</gene>
<dbReference type="AlphaFoldDB" id="A0A1M6D2N0"/>
<dbReference type="STRING" id="1447782.SAMN05444417_1485"/>
<protein>
    <submittedName>
        <fullName evidence="7">Membrane-bound inhibitor of C-type lysozyme</fullName>
    </submittedName>
</protein>
<evidence type="ECO:0000256" key="4">
    <source>
        <dbReference type="ARBA" id="ARBA00023288"/>
    </source>
</evidence>
<evidence type="ECO:0000256" key="2">
    <source>
        <dbReference type="ARBA" id="ARBA00023136"/>
    </source>
</evidence>
<keyword evidence="1 5" id="KW-0732">Signal</keyword>
<evidence type="ECO:0000259" key="6">
    <source>
        <dbReference type="Pfam" id="PF09864"/>
    </source>
</evidence>
<dbReference type="OrthoDB" id="7926518at2"/>
<evidence type="ECO:0000313" key="7">
    <source>
        <dbReference type="EMBL" id="SHI67373.1"/>
    </source>
</evidence>
<accession>A0A1M6D2N0</accession>
<keyword evidence="8" id="KW-1185">Reference proteome</keyword>
<evidence type="ECO:0000313" key="8">
    <source>
        <dbReference type="Proteomes" id="UP000184292"/>
    </source>
</evidence>
<sequence length="109" mass="11558">MRGAALLAALLAPGVAAAELRTMRYVCERGVEVPVVYVPDAEPAAAVIGVEGGMYALEAEQAASGVRYGWPSDGSHYVWWTRGTEEAMLLWSDGETGEEVTLLAECRAG</sequence>
<evidence type="ECO:0000256" key="5">
    <source>
        <dbReference type="SAM" id="SignalP"/>
    </source>
</evidence>
<reference evidence="7 8" key="1">
    <citation type="submission" date="2016-11" db="EMBL/GenBank/DDBJ databases">
        <authorList>
            <person name="Jaros S."/>
            <person name="Januszkiewicz K."/>
            <person name="Wedrychowicz H."/>
        </authorList>
    </citation>
    <scope>NUCLEOTIDE SEQUENCE [LARGE SCALE GENOMIC DNA]</scope>
    <source>
        <strain evidence="7 8">DSM 100565</strain>
    </source>
</reference>
<evidence type="ECO:0000256" key="1">
    <source>
        <dbReference type="ARBA" id="ARBA00022729"/>
    </source>
</evidence>
<dbReference type="EMBL" id="FQYO01000002">
    <property type="protein sequence ID" value="SHI67373.1"/>
    <property type="molecule type" value="Genomic_DNA"/>
</dbReference>
<keyword evidence="4" id="KW-0449">Lipoprotein</keyword>
<feature type="signal peptide" evidence="5">
    <location>
        <begin position="1"/>
        <end position="18"/>
    </location>
</feature>